<protein>
    <submittedName>
        <fullName evidence="1">Uncharacterized protein</fullName>
    </submittedName>
</protein>
<keyword evidence="2" id="KW-1185">Reference proteome</keyword>
<dbReference type="AlphaFoldDB" id="A0A7W9Q6B7"/>
<name>A0A7W9Q6B7_9ACTN</name>
<accession>A0A7W9Q6B7</accession>
<dbReference type="Proteomes" id="UP000588098">
    <property type="component" value="Unassembled WGS sequence"/>
</dbReference>
<dbReference type="RefSeq" id="WP_184569238.1">
    <property type="nucleotide sequence ID" value="NZ_JACHJL010000002.1"/>
</dbReference>
<organism evidence="1 2">
    <name type="scientific">Streptomyces zagrosensis</name>
    <dbReference type="NCBI Taxonomy" id="1042984"/>
    <lineage>
        <taxon>Bacteria</taxon>
        <taxon>Bacillati</taxon>
        <taxon>Actinomycetota</taxon>
        <taxon>Actinomycetes</taxon>
        <taxon>Kitasatosporales</taxon>
        <taxon>Streptomycetaceae</taxon>
        <taxon>Streptomyces</taxon>
    </lineage>
</organism>
<sequence length="214" mass="23277">MPLLERAPESCGAWIWELEEYAPAGLGNALLVAAEVASVLERRRLHKASALRFDWYAKEGGGTGFASQLSLRTPLSDRRLTQRIRDAQPVGVPEAEVGDITVLGSGEWLDEQGVPHSEVNLISLITSPDPTGLAIELAVCHDVWMQNDFRGRPHPELYQRNAPRLAAALEELDTVLGVTAFPGEPTYFGIAEGHGIAMPDLDKDGFGPDLTDKL</sequence>
<evidence type="ECO:0000313" key="1">
    <source>
        <dbReference type="EMBL" id="MBB5933928.1"/>
    </source>
</evidence>
<gene>
    <name evidence="1" type="ORF">FHS42_000954</name>
</gene>
<proteinExistence type="predicted"/>
<dbReference type="EMBL" id="JACHJL010000002">
    <property type="protein sequence ID" value="MBB5933928.1"/>
    <property type="molecule type" value="Genomic_DNA"/>
</dbReference>
<reference evidence="1 2" key="1">
    <citation type="submission" date="2020-08" db="EMBL/GenBank/DDBJ databases">
        <title>Genomic Encyclopedia of Type Strains, Phase III (KMG-III): the genomes of soil and plant-associated and newly described type strains.</title>
        <authorList>
            <person name="Whitman W."/>
        </authorList>
    </citation>
    <scope>NUCLEOTIDE SEQUENCE [LARGE SCALE GENOMIC DNA]</scope>
    <source>
        <strain evidence="1 2">CECT 8305</strain>
    </source>
</reference>
<evidence type="ECO:0000313" key="2">
    <source>
        <dbReference type="Proteomes" id="UP000588098"/>
    </source>
</evidence>
<comment type="caution">
    <text evidence="1">The sequence shown here is derived from an EMBL/GenBank/DDBJ whole genome shotgun (WGS) entry which is preliminary data.</text>
</comment>